<reference evidence="4" key="1">
    <citation type="journal article" date="2018" name="Front. Microbiol.">
        <title>Genome-Based Analysis Reveals the Taxonomy and Diversity of the Family Idiomarinaceae.</title>
        <authorList>
            <person name="Liu Y."/>
            <person name="Lai Q."/>
            <person name="Shao Z."/>
        </authorList>
    </citation>
    <scope>NUCLEOTIDE SEQUENCE [LARGE SCALE GENOMIC DNA]</scope>
    <source>
        <strain evidence="4">KYW314</strain>
    </source>
</reference>
<evidence type="ECO:0000313" key="4">
    <source>
        <dbReference type="Proteomes" id="UP000287766"/>
    </source>
</evidence>
<feature type="signal peptide" evidence="1">
    <location>
        <begin position="1"/>
        <end position="20"/>
    </location>
</feature>
<comment type="caution">
    <text evidence="3">The sequence shown here is derived from an EMBL/GenBank/DDBJ whole genome shotgun (WGS) entry which is preliminary data.</text>
</comment>
<protein>
    <submittedName>
        <fullName evidence="3">Glucose dehydrogenase</fullName>
    </submittedName>
</protein>
<dbReference type="RefSeq" id="WP_169930892.1">
    <property type="nucleotide sequence ID" value="NZ_PIPR01000001.1"/>
</dbReference>
<dbReference type="EMBL" id="PIPR01000001">
    <property type="protein sequence ID" value="RUO42171.1"/>
    <property type="molecule type" value="Genomic_DNA"/>
</dbReference>
<name>A0A7Z7EUH2_9GAMM</name>
<sequence>MKALALSVLSLALYAGATFADEEITLSVIADDLNQPWGLAQLPDQSWLVTERGGRLLHIDANSNATQTVALNLPNLFAEAQAGLFEVLLAPDFEQSRKVYLSYACGVASRNTTCVSVGMLNQEATEVSNLEVIFSGTDKKGAAHYGGRMTWLPDATLLLTLGDGFDYREQAQNLDSYLGKIVRMNADGSVPEDNPFRHKEAPLIYSYGHRNVQGIVYDAERDAIWQHEHGPRGGDELNKIEAGKNYGWPLVTYGIDYTGAYVSPLQKLPGTVQPLLQWTPSLAPAGLALHNGDLWVAHLAGQRLQRFRFVDGKWQQSQDFLQERETRYRAVASGSDGRLYILEDSPNAKLLAISY</sequence>
<dbReference type="PANTHER" id="PTHR19328">
    <property type="entry name" value="HEDGEHOG-INTERACTING PROTEIN"/>
    <property type="match status" value="1"/>
</dbReference>
<feature type="chain" id="PRO_5030565456" evidence="1">
    <location>
        <begin position="21"/>
        <end position="355"/>
    </location>
</feature>
<dbReference type="Proteomes" id="UP000287766">
    <property type="component" value="Unassembled WGS sequence"/>
</dbReference>
<dbReference type="Pfam" id="PF07995">
    <property type="entry name" value="GSDH"/>
    <property type="match status" value="1"/>
</dbReference>
<dbReference type="InterPro" id="IPR011041">
    <property type="entry name" value="Quinoprot_gluc/sorb_DH_b-prop"/>
</dbReference>
<dbReference type="InterPro" id="IPR012938">
    <property type="entry name" value="Glc/Sorbosone_DH"/>
</dbReference>
<proteinExistence type="predicted"/>
<gene>
    <name evidence="3" type="ORF">CWE22_08500</name>
</gene>
<evidence type="ECO:0000259" key="2">
    <source>
        <dbReference type="Pfam" id="PF07995"/>
    </source>
</evidence>
<dbReference type="AlphaFoldDB" id="A0A7Z7EUH2"/>
<feature type="domain" description="Glucose/Sorbosone dehydrogenase" evidence="2">
    <location>
        <begin position="33"/>
        <end position="351"/>
    </location>
</feature>
<dbReference type="Gene3D" id="2.120.10.30">
    <property type="entry name" value="TolB, C-terminal domain"/>
    <property type="match status" value="1"/>
</dbReference>
<dbReference type="PANTHER" id="PTHR19328:SF75">
    <property type="entry name" value="ALDOSE SUGAR DEHYDROGENASE YLII"/>
    <property type="match status" value="1"/>
</dbReference>
<keyword evidence="4" id="KW-1185">Reference proteome</keyword>
<dbReference type="SUPFAM" id="SSF50952">
    <property type="entry name" value="Soluble quinoprotein glucose dehydrogenase"/>
    <property type="match status" value="1"/>
</dbReference>
<organism evidence="3 4">
    <name type="scientific">Pseudidiomarina aestuarii</name>
    <dbReference type="NCBI Taxonomy" id="624146"/>
    <lineage>
        <taxon>Bacteria</taxon>
        <taxon>Pseudomonadati</taxon>
        <taxon>Pseudomonadota</taxon>
        <taxon>Gammaproteobacteria</taxon>
        <taxon>Alteromonadales</taxon>
        <taxon>Idiomarinaceae</taxon>
        <taxon>Pseudidiomarina</taxon>
    </lineage>
</organism>
<accession>A0A7Z7EUH2</accession>
<dbReference type="InterPro" id="IPR011042">
    <property type="entry name" value="6-blade_b-propeller_TolB-like"/>
</dbReference>
<evidence type="ECO:0000313" key="3">
    <source>
        <dbReference type="EMBL" id="RUO42171.1"/>
    </source>
</evidence>
<keyword evidence="1" id="KW-0732">Signal</keyword>
<evidence type="ECO:0000256" key="1">
    <source>
        <dbReference type="SAM" id="SignalP"/>
    </source>
</evidence>